<dbReference type="InterPro" id="IPR041931">
    <property type="entry name" value="DNA_pol3_alpha_thumb_dom"/>
</dbReference>
<evidence type="ECO:0000256" key="8">
    <source>
        <dbReference type="ARBA" id="ARBA00022932"/>
    </source>
</evidence>
<accession>A0AAU7VIW0</accession>
<dbReference type="Gene3D" id="1.10.150.870">
    <property type="match status" value="1"/>
</dbReference>
<dbReference type="Pfam" id="PF07733">
    <property type="entry name" value="DNA_pol3_alpha"/>
    <property type="match status" value="1"/>
</dbReference>
<dbReference type="Gene3D" id="1.10.10.1600">
    <property type="entry name" value="Bacterial DNA polymerase III alpha subunit, thumb domain"/>
    <property type="match status" value="1"/>
</dbReference>
<comment type="catalytic activity">
    <reaction evidence="10">
        <text>DNA(n) + a 2'-deoxyribonucleoside 5'-triphosphate = DNA(n+1) + diphosphate</text>
        <dbReference type="Rhea" id="RHEA:22508"/>
        <dbReference type="Rhea" id="RHEA-COMP:17339"/>
        <dbReference type="Rhea" id="RHEA-COMP:17340"/>
        <dbReference type="ChEBI" id="CHEBI:33019"/>
        <dbReference type="ChEBI" id="CHEBI:61560"/>
        <dbReference type="ChEBI" id="CHEBI:173112"/>
        <dbReference type="EC" id="2.7.7.7"/>
    </reaction>
</comment>
<comment type="subcellular location">
    <subcellularLocation>
        <location evidence="1">Cytoplasm</location>
    </subcellularLocation>
</comment>
<name>A0AAU7VIW0_9FIRM</name>
<evidence type="ECO:0000256" key="3">
    <source>
        <dbReference type="ARBA" id="ARBA00012417"/>
    </source>
</evidence>
<dbReference type="GO" id="GO:0003676">
    <property type="term" value="F:nucleic acid binding"/>
    <property type="evidence" value="ECO:0007669"/>
    <property type="project" value="InterPro"/>
</dbReference>
<dbReference type="GO" id="GO:0006260">
    <property type="term" value="P:DNA replication"/>
    <property type="evidence" value="ECO:0007669"/>
    <property type="project" value="UniProtKB-KW"/>
</dbReference>
<evidence type="ECO:0000256" key="2">
    <source>
        <dbReference type="ARBA" id="ARBA00009496"/>
    </source>
</evidence>
<dbReference type="InterPro" id="IPR004805">
    <property type="entry name" value="DnaE2/DnaE/PolC"/>
</dbReference>
<dbReference type="InterPro" id="IPR012340">
    <property type="entry name" value="NA-bd_OB-fold"/>
</dbReference>
<dbReference type="InterPro" id="IPR040982">
    <property type="entry name" value="DNA_pol3_finger"/>
</dbReference>
<evidence type="ECO:0000313" key="12">
    <source>
        <dbReference type="EMBL" id="XBX73982.1"/>
    </source>
</evidence>
<dbReference type="GO" id="GO:0003887">
    <property type="term" value="F:DNA-directed DNA polymerase activity"/>
    <property type="evidence" value="ECO:0007669"/>
    <property type="project" value="UniProtKB-KW"/>
</dbReference>
<dbReference type="InterPro" id="IPR003141">
    <property type="entry name" value="Pol/His_phosphatase_N"/>
</dbReference>
<dbReference type="InterPro" id="IPR004013">
    <property type="entry name" value="PHP_dom"/>
</dbReference>
<comment type="function">
    <text evidence="9">DNA polymerase III is a complex, multichain enzyme responsible for most of the replicative synthesis in bacteria. This DNA polymerase also exhibits 3' to 5' exonuclease activity. The alpha chain is the DNA polymerase.</text>
</comment>
<evidence type="ECO:0000256" key="6">
    <source>
        <dbReference type="ARBA" id="ARBA00022695"/>
    </source>
</evidence>
<evidence type="ECO:0000256" key="5">
    <source>
        <dbReference type="ARBA" id="ARBA00022679"/>
    </source>
</evidence>
<dbReference type="EC" id="2.7.7.7" evidence="3"/>
<dbReference type="Gene3D" id="2.40.50.140">
    <property type="entry name" value="Nucleic acid-binding proteins"/>
    <property type="match status" value="1"/>
</dbReference>
<dbReference type="InterPro" id="IPR029460">
    <property type="entry name" value="DNAPol_HHH"/>
</dbReference>
<keyword evidence="8" id="KW-0239">DNA-directed DNA polymerase</keyword>
<dbReference type="GO" id="GO:0005737">
    <property type="term" value="C:cytoplasm"/>
    <property type="evidence" value="ECO:0007669"/>
    <property type="project" value="UniProtKB-SubCell"/>
</dbReference>
<protein>
    <recommendedName>
        <fullName evidence="4">DNA polymerase III subunit alpha</fullName>
        <ecNumber evidence="3">2.7.7.7</ecNumber>
    </recommendedName>
</protein>
<organism evidence="12">
    <name type="scientific">Proteinivorax tanatarense</name>
    <dbReference type="NCBI Taxonomy" id="1260629"/>
    <lineage>
        <taxon>Bacteria</taxon>
        <taxon>Bacillati</taxon>
        <taxon>Bacillota</taxon>
        <taxon>Clostridia</taxon>
        <taxon>Eubacteriales</taxon>
        <taxon>Proteinivoracaceae</taxon>
        <taxon>Proteinivorax</taxon>
    </lineage>
</organism>
<dbReference type="CDD" id="cd12113">
    <property type="entry name" value="PHP_PolIIIA_DnaE3"/>
    <property type="match status" value="1"/>
</dbReference>
<dbReference type="Pfam" id="PF17657">
    <property type="entry name" value="DNA_pol3_finger"/>
    <property type="match status" value="1"/>
</dbReference>
<dbReference type="Gene3D" id="3.20.20.140">
    <property type="entry name" value="Metal-dependent hydrolases"/>
    <property type="match status" value="1"/>
</dbReference>
<keyword evidence="7" id="KW-0235">DNA replication</keyword>
<dbReference type="InterPro" id="IPR011708">
    <property type="entry name" value="DNA_pol3_alpha_NTPase_dom"/>
</dbReference>
<gene>
    <name evidence="12" type="ORF">PRVXT_002001</name>
</gene>
<evidence type="ECO:0000256" key="7">
    <source>
        <dbReference type="ARBA" id="ARBA00022705"/>
    </source>
</evidence>
<proteinExistence type="inferred from homology"/>
<dbReference type="SUPFAM" id="SSF89550">
    <property type="entry name" value="PHP domain-like"/>
    <property type="match status" value="1"/>
</dbReference>
<evidence type="ECO:0000259" key="11">
    <source>
        <dbReference type="SMART" id="SM00481"/>
    </source>
</evidence>
<evidence type="ECO:0000256" key="9">
    <source>
        <dbReference type="ARBA" id="ARBA00025611"/>
    </source>
</evidence>
<keyword evidence="6 12" id="KW-0548">Nucleotidyltransferase</keyword>
<dbReference type="SMART" id="SM00481">
    <property type="entry name" value="POLIIIAc"/>
    <property type="match status" value="1"/>
</dbReference>
<dbReference type="PANTHER" id="PTHR32294:SF0">
    <property type="entry name" value="DNA POLYMERASE III SUBUNIT ALPHA"/>
    <property type="match status" value="1"/>
</dbReference>
<evidence type="ECO:0000256" key="10">
    <source>
        <dbReference type="ARBA" id="ARBA00049244"/>
    </source>
</evidence>
<reference evidence="12" key="1">
    <citation type="journal article" date="2013" name="Extremophiles">
        <title>Proteinivorax tanatarense gen. nov., sp. nov., an anaerobic, haloalkaliphilic, proteolytic bacterium isolated from a decaying algal bloom, and proposal of Proteinivoraceae fam. nov.</title>
        <authorList>
            <person name="Kevbrin V."/>
            <person name="Boltyanskaya Y."/>
            <person name="Zhilina T."/>
            <person name="Kolganova T."/>
            <person name="Lavrentjeva E."/>
            <person name="Kuznetsov B."/>
        </authorList>
    </citation>
    <scope>NUCLEOTIDE SEQUENCE</scope>
    <source>
        <strain evidence="12">Z-910T</strain>
    </source>
</reference>
<feature type="domain" description="Polymerase/histidinol phosphatase N-terminal" evidence="11">
    <location>
        <begin position="5"/>
        <end position="72"/>
    </location>
</feature>
<evidence type="ECO:0000256" key="4">
    <source>
        <dbReference type="ARBA" id="ARBA00019114"/>
    </source>
</evidence>
<dbReference type="CDD" id="cd04485">
    <property type="entry name" value="DnaE_OBF"/>
    <property type="match status" value="1"/>
</dbReference>
<reference evidence="12" key="2">
    <citation type="submission" date="2024-06" db="EMBL/GenBank/DDBJ databases">
        <authorList>
            <person name="Petrova K.O."/>
            <person name="Toshchakov S.V."/>
            <person name="Boltjanskaja Y.V."/>
            <person name="Kevbrin V."/>
        </authorList>
    </citation>
    <scope>NUCLEOTIDE SEQUENCE</scope>
    <source>
        <strain evidence="12">Z-910T</strain>
    </source>
</reference>
<keyword evidence="5 12" id="KW-0808">Transferase</keyword>
<dbReference type="Pfam" id="PF14579">
    <property type="entry name" value="HHH_6"/>
    <property type="match status" value="1"/>
</dbReference>
<dbReference type="InterPro" id="IPR016195">
    <property type="entry name" value="Pol/histidinol_Pase-like"/>
</dbReference>
<dbReference type="RefSeq" id="WP_350342743.1">
    <property type="nucleotide sequence ID" value="NZ_CP158367.1"/>
</dbReference>
<dbReference type="AlphaFoldDB" id="A0AAU7VIW0"/>
<dbReference type="NCBIfam" id="NF005298">
    <property type="entry name" value="PRK06826.1"/>
    <property type="match status" value="1"/>
</dbReference>
<dbReference type="NCBIfam" id="TIGR00594">
    <property type="entry name" value="polc"/>
    <property type="match status" value="1"/>
</dbReference>
<comment type="similarity">
    <text evidence="2">Belongs to the DNA polymerase type-C family. DnaE subfamily.</text>
</comment>
<sequence>MSSFVHLHVHTEYSLLDGAAKIKDVVTRAKELNMPAMAITDHGVMYGIIDFYKECKKQGVKPIIGCEVYTSPQGREYKKGKPSESTHHLVLLAKNQIGYKNLMNLVTIGFTEGFYYKPRIDMELLQKYSKGLVCLTGCLAGELPQMILQKRWDEVDELCEKYIQIFGKEDLYLELQDHSLLEQREVNSYLIELSQKFDLKLVATNDIHYIDRNDHYPHDVLLCIQTANKIDEQDRMSFPNNEFYLKSREEMEEKFRHIPEALDNTVEIAEKCNLEFDFDSMHMPNYPIPPGKTTHQHLTDLCQQGLKKRYGNNITVEAQQRLKYELDVINSMGYSGYFLITWDFINYAKENSILVGPGRGSAAGSLVAYSLGITNIDPLRYDLLFERFLNPERVTMPDIDIDFCYERREEVIDYVVEKYGEERVAQIITFGTMAARAAVRDVGRALGMPYGVVDKIAKLIPFELNMTIEKALKIETKLAELYKQDEEIKQLIDISKSLEGMPRHSSTHAAGVVISKEPLTEYVPLQTSDHGVVTQFPMNTLEELGLLKMDFLGLRTLTIINEAVKIIKKTKRIEINIEELNFDDKNTYELISQGKTLGIFQLESSGMRNVLRELKPSKFEDIIAVLALYRPGPMEQIPKFIKSKHKEIPVTYPHKKVESILEETYGIMVYQEQIMRVASELAGFTLGESDILRRAMGKKKRDVLAEQEIKFIDGCVKNGLEQQKAKEIFDLIVKFADYGFNKAHAAAYAVLAFQTSYLKANYPTEFLAAMLTGAIASSEKVALYIHDCKELNVSVLPPDINESLKNFTVVDEKKIRFGMLAIKNVGEGVIDNIISEREDNGVYTSMEDFCSRVSSCNRRVLESLIKAGAFDSINNNRAQLLGSIDVLVTFSQMIKSQKESGQMSMFELMDDFNKNESLSLEKVPPFSEKDKLQLEKETLGLYISGHPLDEYKSIYKTGVKNSIDVQSYKDNSQVTVAGVISASKKIMTKNNKPMAFVSLEDAFSEIEVIVFTDSYEKHQSQLESDQPLVVEGRVSFKEEEGAKLLCQKIWDIEEYSKAIAGKRNNNPKKNENNELEKLYLRLPKMDKNTIEMINRLLDVSPGEHSVIYYIESDKKAIKSKYKVSIEQNILNGLREFLGKKNVKVK</sequence>
<dbReference type="Pfam" id="PF01336">
    <property type="entry name" value="tRNA_anti-codon"/>
    <property type="match status" value="1"/>
</dbReference>
<dbReference type="NCBIfam" id="NF004226">
    <property type="entry name" value="PRK05673.1"/>
    <property type="match status" value="1"/>
</dbReference>
<dbReference type="Pfam" id="PF02811">
    <property type="entry name" value="PHP"/>
    <property type="match status" value="1"/>
</dbReference>
<dbReference type="EMBL" id="CP158367">
    <property type="protein sequence ID" value="XBX73982.1"/>
    <property type="molecule type" value="Genomic_DNA"/>
</dbReference>
<dbReference type="GO" id="GO:0008408">
    <property type="term" value="F:3'-5' exonuclease activity"/>
    <property type="evidence" value="ECO:0007669"/>
    <property type="project" value="InterPro"/>
</dbReference>
<evidence type="ECO:0000256" key="1">
    <source>
        <dbReference type="ARBA" id="ARBA00004496"/>
    </source>
</evidence>
<dbReference type="InterPro" id="IPR004365">
    <property type="entry name" value="NA-bd_OB_tRNA"/>
</dbReference>
<dbReference type="PANTHER" id="PTHR32294">
    <property type="entry name" value="DNA POLYMERASE III SUBUNIT ALPHA"/>
    <property type="match status" value="1"/>
</dbReference>